<dbReference type="EMBL" id="VDUZ01000013">
    <property type="protein sequence ID" value="TXL75679.1"/>
    <property type="molecule type" value="Genomic_DNA"/>
</dbReference>
<evidence type="ECO:0000313" key="4">
    <source>
        <dbReference type="Proteomes" id="UP000321638"/>
    </source>
</evidence>
<keyword evidence="4" id="KW-1185">Reference proteome</keyword>
<evidence type="ECO:0000256" key="1">
    <source>
        <dbReference type="SAM" id="Coils"/>
    </source>
</evidence>
<sequence>MSDNEVSPPDEKAPALRRAELMSRSLAETARRFRMSKRSRRAFGTGTFRMRRHARLFRTIFMVSFALVVVAPTLTAGAYFGLIASPQYVAEAKFAVRTGELPKIDGMGALTGMPLAKIAQDTQVVTSYMESRALVDALEQRIGLRSLYSADDVDWFARFDREKSIEKLVKYWKSMTDTRIQIQSGIVDFTVRAFSAEDAKRIADTVIELSEALVNDMNGRMLRATVADAEREFERSAERLSRARIEYQKVRNTEGTLDATQQGKALGDLITALQGERLRLQQEYETQLKYVATSAPQMRTLSARLGALKDQIAELEAKLTTQRVSTAADSKVLSESLTKFAQQDLERRVAERQYAVAAAALEMARIASERQLVYLATFVRPSLPQESRYPRPILFTTLTLLGAFTVWAALCAAITGVRNHMA</sequence>
<keyword evidence="2" id="KW-0812">Transmembrane</keyword>
<name>A0A5C8PMM5_9HYPH</name>
<evidence type="ECO:0000256" key="2">
    <source>
        <dbReference type="SAM" id="Phobius"/>
    </source>
</evidence>
<dbReference type="AlphaFoldDB" id="A0A5C8PMM5"/>
<feature type="transmembrane region" description="Helical" evidence="2">
    <location>
        <begin position="59"/>
        <end position="82"/>
    </location>
</feature>
<feature type="coiled-coil region" evidence="1">
    <location>
        <begin position="298"/>
        <end position="325"/>
    </location>
</feature>
<dbReference type="OrthoDB" id="1523414at2"/>
<dbReference type="GO" id="GO:0004713">
    <property type="term" value="F:protein tyrosine kinase activity"/>
    <property type="evidence" value="ECO:0007669"/>
    <property type="project" value="TreeGrafter"/>
</dbReference>
<gene>
    <name evidence="3" type="ORF">FHP25_13585</name>
</gene>
<dbReference type="PANTHER" id="PTHR32309:SF13">
    <property type="entry name" value="FERRIC ENTEROBACTIN TRANSPORT PROTEIN FEPE"/>
    <property type="match status" value="1"/>
</dbReference>
<dbReference type="PANTHER" id="PTHR32309">
    <property type="entry name" value="TYROSINE-PROTEIN KINASE"/>
    <property type="match status" value="1"/>
</dbReference>
<accession>A0A5C8PMM5</accession>
<dbReference type="InterPro" id="IPR050445">
    <property type="entry name" value="Bact_polysacc_biosynth/exp"/>
</dbReference>
<keyword evidence="1" id="KW-0175">Coiled coil</keyword>
<dbReference type="Proteomes" id="UP000321638">
    <property type="component" value="Unassembled WGS sequence"/>
</dbReference>
<keyword evidence="2" id="KW-1133">Transmembrane helix</keyword>
<reference evidence="3 4" key="1">
    <citation type="submission" date="2019-06" db="EMBL/GenBank/DDBJ databases">
        <title>New taxonomy in bacterial strain CC-CFT640, isolated from vineyard.</title>
        <authorList>
            <person name="Lin S.-Y."/>
            <person name="Tsai C.-F."/>
            <person name="Young C.-C."/>
        </authorList>
    </citation>
    <scope>NUCLEOTIDE SEQUENCE [LARGE SCALE GENOMIC DNA]</scope>
    <source>
        <strain evidence="3 4">CC-CFT640</strain>
    </source>
</reference>
<protein>
    <submittedName>
        <fullName evidence="3">Lipopolysaccharide biosynthesis protein</fullName>
    </submittedName>
</protein>
<keyword evidence="2" id="KW-0472">Membrane</keyword>
<organism evidence="3 4">
    <name type="scientific">Vineibacter terrae</name>
    <dbReference type="NCBI Taxonomy" id="2586908"/>
    <lineage>
        <taxon>Bacteria</taxon>
        <taxon>Pseudomonadati</taxon>
        <taxon>Pseudomonadota</taxon>
        <taxon>Alphaproteobacteria</taxon>
        <taxon>Hyphomicrobiales</taxon>
        <taxon>Vineibacter</taxon>
    </lineage>
</organism>
<feature type="transmembrane region" description="Helical" evidence="2">
    <location>
        <begin position="393"/>
        <end position="417"/>
    </location>
</feature>
<dbReference type="GO" id="GO:0005886">
    <property type="term" value="C:plasma membrane"/>
    <property type="evidence" value="ECO:0007669"/>
    <property type="project" value="TreeGrafter"/>
</dbReference>
<evidence type="ECO:0000313" key="3">
    <source>
        <dbReference type="EMBL" id="TXL75679.1"/>
    </source>
</evidence>
<dbReference type="RefSeq" id="WP_147847481.1">
    <property type="nucleotide sequence ID" value="NZ_VDUZ01000013.1"/>
</dbReference>
<comment type="caution">
    <text evidence="3">The sequence shown here is derived from an EMBL/GenBank/DDBJ whole genome shotgun (WGS) entry which is preliminary data.</text>
</comment>
<proteinExistence type="predicted"/>